<reference evidence="2" key="1">
    <citation type="submission" date="2016-09" db="EMBL/GenBank/DDBJ databases">
        <authorList>
            <person name="Capua I."/>
            <person name="De Benedictis P."/>
            <person name="Joannis T."/>
            <person name="Lombin L.H."/>
            <person name="Cattoli G."/>
        </authorList>
    </citation>
    <scope>NUCLEOTIDE SEQUENCE</scope>
    <source>
        <strain evidence="2">B9</strain>
    </source>
</reference>
<dbReference type="EMBL" id="FMSH01000401">
    <property type="protein sequence ID" value="SCU86624.1"/>
    <property type="molecule type" value="Genomic_DNA"/>
</dbReference>
<accession>A0A1K0JGN8</accession>
<feature type="region of interest" description="Disordered" evidence="1">
    <location>
        <begin position="1"/>
        <end position="37"/>
    </location>
</feature>
<evidence type="ECO:0000313" key="2">
    <source>
        <dbReference type="EMBL" id="SCU86624.1"/>
    </source>
</evidence>
<sequence>MNDGDADGRSMLPKAQGYVGPALGRYFGKERRPGGFR</sequence>
<organism evidence="2">
    <name type="scientific">Cupriavidus necator</name>
    <name type="common">Alcaligenes eutrophus</name>
    <name type="synonym">Ralstonia eutropha</name>
    <dbReference type="NCBI Taxonomy" id="106590"/>
    <lineage>
        <taxon>Bacteria</taxon>
        <taxon>Pseudomonadati</taxon>
        <taxon>Pseudomonadota</taxon>
        <taxon>Betaproteobacteria</taxon>
        <taxon>Burkholderiales</taxon>
        <taxon>Burkholderiaceae</taxon>
        <taxon>Cupriavidus</taxon>
    </lineage>
</organism>
<feature type="compositionally biased region" description="Basic and acidic residues" evidence="1">
    <location>
        <begin position="27"/>
        <end position="37"/>
    </location>
</feature>
<name>A0A1K0JGN8_CUPNE</name>
<protein>
    <submittedName>
        <fullName evidence="2">Uncharacterized protein</fullName>
    </submittedName>
</protein>
<evidence type="ECO:0000256" key="1">
    <source>
        <dbReference type="SAM" id="MobiDB-lite"/>
    </source>
</evidence>
<dbReference type="AlphaFoldDB" id="A0A1K0JGN8"/>
<gene>
    <name evidence="2" type="ORF">CNECB9_460006</name>
</gene>
<proteinExistence type="predicted"/>